<name>A0ACC0J9C7_CHOFU</name>
<keyword evidence="2" id="KW-1185">Reference proteome</keyword>
<dbReference type="Proteomes" id="UP001064048">
    <property type="component" value="Chromosome 13"/>
</dbReference>
<sequence length="1016" mass="111222">MNPPAPGKTATRSSGYHQKALAEIRNSLLPFANIGNLEPPGSSAASTVSSGVSSGFSSSSGNGLDKELSVHPQTLNQLIALGYEEDPAVRALKYSGGRVESAIDYLSKQQEPLNGALKGGNLALGTKLIRKPSLERELGLQRGSPALDSGAGSSRSDSPRQPDAPHDKLARQYSPSGFGEPPPPPPPRCPSTPPVPPSVQQLMKRMSPAPPLPPARGASPVQPRQPMLVQNGSQAQHQLSQQIQALGLYQPAPTAGAELPPPYPLQAVPPPPSYSVSMQNRQSPTQSQDYRKSPSSGIYSGATSAGSPSPVTVSQAAGAGMTRPTPIQPWTARHAVQPPIIMQSVKSTQVQKPVLQTAIAPAAPPPLAAPPPPPPSYASSIQQKQAGTPPSYPLAPKPSSPGASPAAVPTTEPPSYAITMQALAAQRGLHPPHPHPAPPPPYANQDSADTAAAPSHHAALIKKFSNVDAKGEPSQPPEGKCPNQNCTNNLLKEGSLASGSDKSSNGSTERRPAAPPKKIRHQSPIPERRHISKEKEDERRDCKVRNYSPQAFKFFMEQHVENILKSYKQRQFRRMQLEKEMTKIGLSPEAQCQMRKMLSQKESNYIRLKRAKMDKSMFTKIKPIGVGAFGEVALVRKIDTSHLYAMKTLRKADVLKRNQVAHVKAERDILAEADNEWVVKLYYSFQDKDNLYFVMDYIPGGDLMSLLIKLGIFEEQLARFYIAELTCAVESVHRMGFIHRDIKPDNILIDRDGHIKLTDFGLCTGFRWTHNSKYYQRNEHGRQDSMDPVDGEWSNLSECRCHQLKPLERRRKREHQRCLAHSLVGTPNYIAPEVLQRTGYTQLCDWWSVGVILYEMLVGSPPFLAATPAETQLKVINWESTLHIPSAAQLSPESADLILQLCSGQDARLGKDAAEVKSHPFLASIDFDKGLRRQVAPYIPRIEYPTDTSNFDPVDPDKLRGSSSDSGKSDSELLDNGKTFHGFFEFTFRRFFDDGGPYSNNKINLDDSDPQGPVYV</sequence>
<gene>
    <name evidence="1" type="ORF">MSG28_007917</name>
</gene>
<protein>
    <submittedName>
        <fullName evidence="1">Uncharacterized protein</fullName>
    </submittedName>
</protein>
<evidence type="ECO:0000313" key="1">
    <source>
        <dbReference type="EMBL" id="KAI8420688.1"/>
    </source>
</evidence>
<evidence type="ECO:0000313" key="2">
    <source>
        <dbReference type="Proteomes" id="UP001064048"/>
    </source>
</evidence>
<accession>A0ACC0J9C7</accession>
<proteinExistence type="predicted"/>
<reference evidence="1 2" key="1">
    <citation type="journal article" date="2022" name="Genome Biol. Evol.">
        <title>The Spruce Budworm Genome: Reconstructing the Evolutionary History of Antifreeze Proteins.</title>
        <authorList>
            <person name="Beliveau C."/>
            <person name="Gagne P."/>
            <person name="Picq S."/>
            <person name="Vernygora O."/>
            <person name="Keeling C.I."/>
            <person name="Pinkney K."/>
            <person name="Doucet D."/>
            <person name="Wen F."/>
            <person name="Johnston J.S."/>
            <person name="Maaroufi H."/>
            <person name="Boyle B."/>
            <person name="Laroche J."/>
            <person name="Dewar K."/>
            <person name="Juretic N."/>
            <person name="Blackburn G."/>
            <person name="Nisole A."/>
            <person name="Brunet B."/>
            <person name="Brandao M."/>
            <person name="Lumley L."/>
            <person name="Duan J."/>
            <person name="Quan G."/>
            <person name="Lucarotti C.J."/>
            <person name="Roe A.D."/>
            <person name="Sperling F.A.H."/>
            <person name="Levesque R.C."/>
            <person name="Cusson M."/>
        </authorList>
    </citation>
    <scope>NUCLEOTIDE SEQUENCE [LARGE SCALE GENOMIC DNA]</scope>
    <source>
        <strain evidence="1">Glfc:IPQL:Cfum</strain>
    </source>
</reference>
<dbReference type="EMBL" id="CM046113">
    <property type="protein sequence ID" value="KAI8420688.1"/>
    <property type="molecule type" value="Genomic_DNA"/>
</dbReference>
<comment type="caution">
    <text evidence="1">The sequence shown here is derived from an EMBL/GenBank/DDBJ whole genome shotgun (WGS) entry which is preliminary data.</text>
</comment>
<organism evidence="1 2">
    <name type="scientific">Choristoneura fumiferana</name>
    <name type="common">Spruce budworm moth</name>
    <name type="synonym">Archips fumiferana</name>
    <dbReference type="NCBI Taxonomy" id="7141"/>
    <lineage>
        <taxon>Eukaryota</taxon>
        <taxon>Metazoa</taxon>
        <taxon>Ecdysozoa</taxon>
        <taxon>Arthropoda</taxon>
        <taxon>Hexapoda</taxon>
        <taxon>Insecta</taxon>
        <taxon>Pterygota</taxon>
        <taxon>Neoptera</taxon>
        <taxon>Endopterygota</taxon>
        <taxon>Lepidoptera</taxon>
        <taxon>Glossata</taxon>
        <taxon>Ditrysia</taxon>
        <taxon>Tortricoidea</taxon>
        <taxon>Tortricidae</taxon>
        <taxon>Tortricinae</taxon>
        <taxon>Choristoneura</taxon>
    </lineage>
</organism>